<name>A0A7W8KJ98_9DEIO</name>
<dbReference type="EMBL" id="BNAJ01000021">
    <property type="protein sequence ID" value="GHF64685.1"/>
    <property type="molecule type" value="Genomic_DNA"/>
</dbReference>
<dbReference type="EMBL" id="JACHFK010000022">
    <property type="protein sequence ID" value="MBB5379172.1"/>
    <property type="molecule type" value="Genomic_DNA"/>
</dbReference>
<dbReference type="Proteomes" id="UP000539473">
    <property type="component" value="Unassembled WGS sequence"/>
</dbReference>
<dbReference type="Proteomes" id="UP000619376">
    <property type="component" value="Unassembled WGS sequence"/>
</dbReference>
<accession>A0A7W8KJ98</accession>
<evidence type="ECO:0000313" key="4">
    <source>
        <dbReference type="Proteomes" id="UP000539473"/>
    </source>
</evidence>
<sequence length="185" mass="20479">MNDNNDAFTDHPTDLLEDTWLGKMGAEPDVSRAPAPADQPGTPDTSTEPHCAIPSKPTYVTLSAVLSEISNVGAHAVIQNFEGGVRSKKILAVQLIDKKIKLTLHSSDGNRHRRTIQDERIRDTPEFREWLAERCDEAKYAYRAATGKLGSTEAALDSGDDDFDRLATMRQDTHEAPAVKPKRRK</sequence>
<dbReference type="RefSeq" id="WP_184116268.1">
    <property type="nucleotide sequence ID" value="NZ_BNAJ01000021.1"/>
</dbReference>
<evidence type="ECO:0000313" key="5">
    <source>
        <dbReference type="Proteomes" id="UP000619376"/>
    </source>
</evidence>
<reference evidence="2" key="4">
    <citation type="submission" date="2024-05" db="EMBL/GenBank/DDBJ databases">
        <authorList>
            <person name="Sun Q."/>
            <person name="Zhou Y."/>
        </authorList>
    </citation>
    <scope>NUCLEOTIDE SEQUENCE</scope>
    <source>
        <strain evidence="2">CGMCC 1.18437</strain>
    </source>
</reference>
<protein>
    <submittedName>
        <fullName evidence="3">Uncharacterized protein</fullName>
    </submittedName>
</protein>
<evidence type="ECO:0000256" key="1">
    <source>
        <dbReference type="SAM" id="MobiDB-lite"/>
    </source>
</evidence>
<comment type="caution">
    <text evidence="3">The sequence shown here is derived from an EMBL/GenBank/DDBJ whole genome shotgun (WGS) entry which is preliminary data.</text>
</comment>
<evidence type="ECO:0000313" key="3">
    <source>
        <dbReference type="EMBL" id="MBB5379172.1"/>
    </source>
</evidence>
<reference evidence="5" key="2">
    <citation type="journal article" date="2019" name="Int. J. Syst. Evol. Microbiol.">
        <title>The Global Catalogue of Microorganisms (GCM) 10K type strain sequencing project: providing services to taxonomists for standard genome sequencing and annotation.</title>
        <authorList>
            <consortium name="The Broad Institute Genomics Platform"/>
            <consortium name="The Broad Institute Genome Sequencing Center for Infectious Disease"/>
            <person name="Wu L."/>
            <person name="Ma J."/>
        </authorList>
    </citation>
    <scope>NUCLEOTIDE SEQUENCE [LARGE SCALE GENOMIC DNA]</scope>
    <source>
        <strain evidence="5">CGMCC 1.18437</strain>
    </source>
</reference>
<organism evidence="3 4">
    <name type="scientific">Deinococcus metalli</name>
    <dbReference type="NCBI Taxonomy" id="1141878"/>
    <lineage>
        <taxon>Bacteria</taxon>
        <taxon>Thermotogati</taxon>
        <taxon>Deinococcota</taxon>
        <taxon>Deinococci</taxon>
        <taxon>Deinococcales</taxon>
        <taxon>Deinococcaceae</taxon>
        <taxon>Deinococcus</taxon>
    </lineage>
</organism>
<reference evidence="3 4" key="3">
    <citation type="submission" date="2020-08" db="EMBL/GenBank/DDBJ databases">
        <title>Genomic Encyclopedia of Type Strains, Phase IV (KMG-IV): sequencing the most valuable type-strain genomes for metagenomic binning, comparative biology and taxonomic classification.</title>
        <authorList>
            <person name="Goeker M."/>
        </authorList>
    </citation>
    <scope>NUCLEOTIDE SEQUENCE [LARGE SCALE GENOMIC DNA]</scope>
    <source>
        <strain evidence="3 4">DSM 27521</strain>
    </source>
</reference>
<gene>
    <name evidence="2" type="ORF">GCM10017781_45690</name>
    <name evidence="3" type="ORF">HNQ07_004687</name>
</gene>
<reference evidence="2" key="1">
    <citation type="journal article" date="2014" name="Int. J. Syst. Evol. Microbiol.">
        <title>Complete genome of a new Firmicutes species belonging to the dominant human colonic microbiota ('Ruminococcus bicirculans') reveals two chromosomes and a selective capacity to utilize plant glucans.</title>
        <authorList>
            <consortium name="NISC Comparative Sequencing Program"/>
            <person name="Wegmann U."/>
            <person name="Louis P."/>
            <person name="Goesmann A."/>
            <person name="Henrissat B."/>
            <person name="Duncan S.H."/>
            <person name="Flint H.J."/>
        </authorList>
    </citation>
    <scope>NUCLEOTIDE SEQUENCE</scope>
    <source>
        <strain evidence="2">CGMCC 1.18437</strain>
    </source>
</reference>
<proteinExistence type="predicted"/>
<dbReference type="AlphaFoldDB" id="A0A7W8KJ98"/>
<keyword evidence="5" id="KW-1185">Reference proteome</keyword>
<feature type="region of interest" description="Disordered" evidence="1">
    <location>
        <begin position="21"/>
        <end position="50"/>
    </location>
</feature>
<evidence type="ECO:0000313" key="2">
    <source>
        <dbReference type="EMBL" id="GHF64685.1"/>
    </source>
</evidence>